<protein>
    <submittedName>
        <fullName evidence="1">Uncharacterized protein</fullName>
    </submittedName>
</protein>
<evidence type="ECO:0000313" key="2">
    <source>
        <dbReference type="Proteomes" id="UP001062846"/>
    </source>
</evidence>
<comment type="caution">
    <text evidence="1">The sequence shown here is derived from an EMBL/GenBank/DDBJ whole genome shotgun (WGS) entry which is preliminary data.</text>
</comment>
<reference evidence="1" key="1">
    <citation type="submission" date="2022-02" db="EMBL/GenBank/DDBJ databases">
        <title>Plant Genome Project.</title>
        <authorList>
            <person name="Zhang R.-G."/>
        </authorList>
    </citation>
    <scope>NUCLEOTIDE SEQUENCE</scope>
    <source>
        <strain evidence="1">AT1</strain>
    </source>
</reference>
<keyword evidence="2" id="KW-1185">Reference proteome</keyword>
<gene>
    <name evidence="1" type="ORF">RHMOL_Rhmol02G0079700</name>
</gene>
<sequence>MEGTRSSDTGRDDPDFGILCFCGEPSPLRKSTTQKNPGRRFFGCSKYKTQKDGEECGFFCWYEPSIWQERSDLGPMKVQINAKDLTTVEQQYALEYLESKCGCLELLNPAGKARGCAYLSTVVQLCAALPAFGGLFCLAALNSSSCTLNSSSTSYVFWKLL</sequence>
<dbReference type="EMBL" id="CM046389">
    <property type="protein sequence ID" value="KAI8566917.1"/>
    <property type="molecule type" value="Genomic_DNA"/>
</dbReference>
<evidence type="ECO:0000313" key="1">
    <source>
        <dbReference type="EMBL" id="KAI8566917.1"/>
    </source>
</evidence>
<proteinExistence type="predicted"/>
<name>A0ACC0PMH0_RHOML</name>
<organism evidence="1 2">
    <name type="scientific">Rhododendron molle</name>
    <name type="common">Chinese azalea</name>
    <name type="synonym">Azalea mollis</name>
    <dbReference type="NCBI Taxonomy" id="49168"/>
    <lineage>
        <taxon>Eukaryota</taxon>
        <taxon>Viridiplantae</taxon>
        <taxon>Streptophyta</taxon>
        <taxon>Embryophyta</taxon>
        <taxon>Tracheophyta</taxon>
        <taxon>Spermatophyta</taxon>
        <taxon>Magnoliopsida</taxon>
        <taxon>eudicotyledons</taxon>
        <taxon>Gunneridae</taxon>
        <taxon>Pentapetalae</taxon>
        <taxon>asterids</taxon>
        <taxon>Ericales</taxon>
        <taxon>Ericaceae</taxon>
        <taxon>Ericoideae</taxon>
        <taxon>Rhodoreae</taxon>
        <taxon>Rhododendron</taxon>
    </lineage>
</organism>
<dbReference type="Proteomes" id="UP001062846">
    <property type="component" value="Chromosome 2"/>
</dbReference>
<accession>A0ACC0PMH0</accession>